<dbReference type="InterPro" id="IPR057251">
    <property type="entry name" value="FP_C"/>
</dbReference>
<dbReference type="OMA" id="RKMEVAW"/>
<organism evidence="6 7">
    <name type="scientific">Papilio machaon</name>
    <name type="common">Old World swallowtail butterfly</name>
    <dbReference type="NCBI Taxonomy" id="76193"/>
    <lineage>
        <taxon>Eukaryota</taxon>
        <taxon>Metazoa</taxon>
        <taxon>Ecdysozoa</taxon>
        <taxon>Arthropoda</taxon>
        <taxon>Hexapoda</taxon>
        <taxon>Insecta</taxon>
        <taxon>Pterygota</taxon>
        <taxon>Neoptera</taxon>
        <taxon>Endopterygota</taxon>
        <taxon>Lepidoptera</taxon>
        <taxon>Glossata</taxon>
        <taxon>Ditrysia</taxon>
        <taxon>Papilionoidea</taxon>
        <taxon>Papilionidae</taxon>
        <taxon>Papilioninae</taxon>
        <taxon>Papilio</taxon>
    </lineage>
</organism>
<comment type="caution">
    <text evidence="6">The sequence shown here is derived from an EMBL/GenBank/DDBJ whole genome shotgun (WGS) entry which is preliminary data.</text>
</comment>
<keyword evidence="7" id="KW-1185">Reference proteome</keyword>
<dbReference type="InterPro" id="IPR011011">
    <property type="entry name" value="Znf_FYVE_PHD"/>
</dbReference>
<dbReference type="KEGG" id="pmac:106707618"/>
<reference evidence="6 7" key="1">
    <citation type="journal article" date="2015" name="Nat. Commun.">
        <title>Outbred genome sequencing and CRISPR/Cas9 gene editing in butterflies.</title>
        <authorList>
            <person name="Li X."/>
            <person name="Fan D."/>
            <person name="Zhang W."/>
            <person name="Liu G."/>
            <person name="Zhang L."/>
            <person name="Zhao L."/>
            <person name="Fang X."/>
            <person name="Chen L."/>
            <person name="Dong Y."/>
            <person name="Chen Y."/>
            <person name="Ding Y."/>
            <person name="Zhao R."/>
            <person name="Feng M."/>
            <person name="Zhu Y."/>
            <person name="Feng Y."/>
            <person name="Jiang X."/>
            <person name="Zhu D."/>
            <person name="Xiang H."/>
            <person name="Feng X."/>
            <person name="Li S."/>
            <person name="Wang J."/>
            <person name="Zhang G."/>
            <person name="Kronforst M.R."/>
            <person name="Wang W."/>
        </authorList>
    </citation>
    <scope>NUCLEOTIDE SEQUENCE [LARGE SCALE GENOMIC DNA]</scope>
    <source>
        <strain evidence="6">Ya'a_city_454_Pm</strain>
        <tissue evidence="6">Whole body</tissue>
    </source>
</reference>
<dbReference type="GO" id="GO:0008270">
    <property type="term" value="F:zinc ion binding"/>
    <property type="evidence" value="ECO:0007669"/>
    <property type="project" value="UniProtKB-KW"/>
</dbReference>
<dbReference type="Gene3D" id="3.30.40.10">
    <property type="entry name" value="Zinc/RING finger domain, C3HC4 (zinc finger)"/>
    <property type="match status" value="1"/>
</dbReference>
<dbReference type="CDD" id="cd15489">
    <property type="entry name" value="PHD_SF"/>
    <property type="match status" value="1"/>
</dbReference>
<proteinExistence type="predicted"/>
<dbReference type="Proteomes" id="UP000053240">
    <property type="component" value="Unassembled WGS sequence"/>
</dbReference>
<dbReference type="SMART" id="SM00249">
    <property type="entry name" value="PHD"/>
    <property type="match status" value="1"/>
</dbReference>
<evidence type="ECO:0000256" key="2">
    <source>
        <dbReference type="ARBA" id="ARBA00022771"/>
    </source>
</evidence>
<dbReference type="InParanoid" id="A0A0N0PFG8"/>
<protein>
    <recommendedName>
        <fullName evidence="5">Zinc finger PHD-type domain-containing protein</fullName>
    </recommendedName>
</protein>
<feature type="domain" description="Zinc finger PHD-type" evidence="5">
    <location>
        <begin position="3"/>
        <end position="48"/>
    </location>
</feature>
<sequence length="319" mass="35681">MPKCRACGKYTANADCIRCAKCTNVYHRGCSGVPAGSTTLGFACPSCKAKPTDDISAESSSPGEEVIVPGKGKADHTRMLFELIQEVKGLRTDLKDTRNEIKQFKEDLQACCSRISSIEEKVHEVEKKLETKTFANDHLESTVADLRLQLNERDQELLLNDIEIAGLPEERSENALHLASVVAVKLGLTLEERDIVHAERRGAVRRNRGEGEGASQQPRPLVVRLARRAQRDAMLRAARVRRGLSTADMNLAGTVRKVYVNEHLTRNNRQLFGKTREAASRAQWRYVWTKGGQVFTRKDDGKVVERIRTEGDINKIFGQ</sequence>
<feature type="coiled-coil region" evidence="4">
    <location>
        <begin position="80"/>
        <end position="156"/>
    </location>
</feature>
<keyword evidence="1" id="KW-0479">Metal-binding</keyword>
<keyword evidence="3" id="KW-0862">Zinc</keyword>
<name>A0A0N0PFG8_PAPMA</name>
<dbReference type="EMBL" id="LADJ01030744">
    <property type="protein sequence ID" value="KPJ21224.1"/>
    <property type="molecule type" value="Genomic_DNA"/>
</dbReference>
<accession>A0A0N0PFG8</accession>
<dbReference type="OrthoDB" id="7490514at2759"/>
<evidence type="ECO:0000259" key="5">
    <source>
        <dbReference type="SMART" id="SM00249"/>
    </source>
</evidence>
<evidence type="ECO:0000313" key="6">
    <source>
        <dbReference type="EMBL" id="KPJ21224.1"/>
    </source>
</evidence>
<evidence type="ECO:0000256" key="1">
    <source>
        <dbReference type="ARBA" id="ARBA00022723"/>
    </source>
</evidence>
<evidence type="ECO:0000256" key="4">
    <source>
        <dbReference type="SAM" id="Coils"/>
    </source>
</evidence>
<dbReference type="InterPro" id="IPR019786">
    <property type="entry name" value="Zinc_finger_PHD-type_CS"/>
</dbReference>
<dbReference type="InterPro" id="IPR013083">
    <property type="entry name" value="Znf_RING/FYVE/PHD"/>
</dbReference>
<dbReference type="InterPro" id="IPR001965">
    <property type="entry name" value="Znf_PHD"/>
</dbReference>
<evidence type="ECO:0000313" key="7">
    <source>
        <dbReference type="Proteomes" id="UP000053240"/>
    </source>
</evidence>
<dbReference type="SUPFAM" id="SSF57903">
    <property type="entry name" value="FYVE/PHD zinc finger"/>
    <property type="match status" value="1"/>
</dbReference>
<dbReference type="Gene3D" id="3.30.70.1820">
    <property type="entry name" value="L1 transposable element, RRM domain"/>
    <property type="match status" value="1"/>
</dbReference>
<gene>
    <name evidence="6" type="ORF">RR48_01240</name>
</gene>
<dbReference type="AlphaFoldDB" id="A0A0N0PFG8"/>
<keyword evidence="4" id="KW-0175">Coiled coil</keyword>
<dbReference type="Pfam" id="PF25298">
    <property type="entry name" value="Baculo_FP_2nd"/>
    <property type="match status" value="1"/>
</dbReference>
<dbReference type="PROSITE" id="PS01359">
    <property type="entry name" value="ZF_PHD_1"/>
    <property type="match status" value="1"/>
</dbReference>
<keyword evidence="2" id="KW-0863">Zinc-finger</keyword>
<evidence type="ECO:0000256" key="3">
    <source>
        <dbReference type="ARBA" id="ARBA00022833"/>
    </source>
</evidence>